<proteinExistence type="predicted"/>
<feature type="transmembrane region" description="Helical" evidence="1">
    <location>
        <begin position="321"/>
        <end position="341"/>
    </location>
</feature>
<dbReference type="InterPro" id="IPR002656">
    <property type="entry name" value="Acyl_transf_3_dom"/>
</dbReference>
<dbReference type="Proteomes" id="UP000239649">
    <property type="component" value="Unassembled WGS sequence"/>
</dbReference>
<sequence length="502" mass="53560">MAALACPLVLRHSASAMPLQRSCGSRSQLARRALLVPRAQDAGRAGFASFHNGTAQVGFGVPAPSLPAATERPVVAAAAAAGEPAPAAAAAAAPAVAAPAKKAPSKPRLPALDSLRFFLIAYIGVGHFVSFATKDAFLLKLLTQVNVWVGAFFVISGYVAGYTATELGKYEASPRVKPAGAYTVARVAGYYPLFAIVNILFGAMFAFADNAYNGPVATFAHGLMSATLTQAWFPAHAEVWNAPTWFLSALTFAMVVLPHVLPAIAELRKRGLKWLLFALTGFSLLGKLAYSYDLNAWTLLEGITAPRAHPNNIFWNVTRFHPFYCLLEVLIGVAAVRLVMVEGVDDEGKPTGEPPKPAGSPLMPLLGCLAITFARAAGYITMNDPLTRVLLFVPLFTLAIMRLHRQTLQGSKGLSGFLSHPFFTYLGTISFPIFVLHGALGQLFYKKIIATKVWGGVMPQSFFPAYCAIVLVSAAAMQKFFLENKKVQEISAGISKAIAGAF</sequence>
<dbReference type="EMBL" id="LHPF02000010">
    <property type="protein sequence ID" value="PSC72591.1"/>
    <property type="molecule type" value="Genomic_DNA"/>
</dbReference>
<keyword evidence="3" id="KW-0012">Acyltransferase</keyword>
<evidence type="ECO:0000256" key="1">
    <source>
        <dbReference type="SAM" id="Phobius"/>
    </source>
</evidence>
<feature type="transmembrane region" description="Helical" evidence="1">
    <location>
        <begin position="423"/>
        <end position="445"/>
    </location>
</feature>
<keyword evidence="3" id="KW-0808">Transferase</keyword>
<feature type="transmembrane region" description="Helical" evidence="1">
    <location>
        <begin position="245"/>
        <end position="265"/>
    </location>
</feature>
<organism evidence="3 4">
    <name type="scientific">Micractinium conductrix</name>
    <dbReference type="NCBI Taxonomy" id="554055"/>
    <lineage>
        <taxon>Eukaryota</taxon>
        <taxon>Viridiplantae</taxon>
        <taxon>Chlorophyta</taxon>
        <taxon>core chlorophytes</taxon>
        <taxon>Trebouxiophyceae</taxon>
        <taxon>Chlorellales</taxon>
        <taxon>Chlorellaceae</taxon>
        <taxon>Chlorella clade</taxon>
        <taxon>Micractinium</taxon>
    </lineage>
</organism>
<gene>
    <name evidence="3" type="ORF">C2E20_4227</name>
</gene>
<feature type="transmembrane region" description="Helical" evidence="1">
    <location>
        <begin position="386"/>
        <end position="403"/>
    </location>
</feature>
<feature type="transmembrane region" description="Helical" evidence="1">
    <location>
        <begin position="457"/>
        <end position="476"/>
    </location>
</feature>
<comment type="caution">
    <text evidence="3">The sequence shown here is derived from an EMBL/GenBank/DDBJ whole genome shotgun (WGS) entry which is preliminary data.</text>
</comment>
<evidence type="ECO:0000313" key="4">
    <source>
        <dbReference type="Proteomes" id="UP000239649"/>
    </source>
</evidence>
<protein>
    <submittedName>
        <fullName evidence="3">Acyltransferase family</fullName>
    </submittedName>
</protein>
<reference evidence="3 4" key="1">
    <citation type="journal article" date="2018" name="Plant J.">
        <title>Genome sequences of Chlorella sorokiniana UTEX 1602 and Micractinium conductrix SAG 241.80: implications to maltose excretion by a green alga.</title>
        <authorList>
            <person name="Arriola M.B."/>
            <person name="Velmurugan N."/>
            <person name="Zhang Y."/>
            <person name="Plunkett M.H."/>
            <person name="Hondzo H."/>
            <person name="Barney B.M."/>
        </authorList>
    </citation>
    <scope>NUCLEOTIDE SEQUENCE [LARGE SCALE GENOMIC DNA]</scope>
    <source>
        <strain evidence="3 4">SAG 241.80</strain>
    </source>
</reference>
<evidence type="ECO:0000313" key="3">
    <source>
        <dbReference type="EMBL" id="PSC72591.1"/>
    </source>
</evidence>
<accession>A0A2P6VEU0</accession>
<feature type="transmembrane region" description="Helical" evidence="1">
    <location>
        <begin position="115"/>
        <end position="133"/>
    </location>
</feature>
<feature type="domain" description="Acyltransferase 3" evidence="2">
    <location>
        <begin position="110"/>
        <end position="475"/>
    </location>
</feature>
<keyword evidence="4" id="KW-1185">Reference proteome</keyword>
<evidence type="ECO:0000259" key="2">
    <source>
        <dbReference type="Pfam" id="PF01757"/>
    </source>
</evidence>
<keyword evidence="1" id="KW-1133">Transmembrane helix</keyword>
<feature type="transmembrane region" description="Helical" evidence="1">
    <location>
        <begin position="362"/>
        <end position="380"/>
    </location>
</feature>
<keyword evidence="1" id="KW-0472">Membrane</keyword>
<dbReference type="GO" id="GO:0016747">
    <property type="term" value="F:acyltransferase activity, transferring groups other than amino-acyl groups"/>
    <property type="evidence" value="ECO:0007669"/>
    <property type="project" value="InterPro"/>
</dbReference>
<dbReference type="AlphaFoldDB" id="A0A2P6VEU0"/>
<dbReference type="OrthoDB" id="5405781at2759"/>
<dbReference type="Pfam" id="PF01757">
    <property type="entry name" value="Acyl_transf_3"/>
    <property type="match status" value="1"/>
</dbReference>
<keyword evidence="1" id="KW-0812">Transmembrane</keyword>
<feature type="transmembrane region" description="Helical" evidence="1">
    <location>
        <begin position="145"/>
        <end position="164"/>
    </location>
</feature>
<name>A0A2P6VEU0_9CHLO</name>
<feature type="transmembrane region" description="Helical" evidence="1">
    <location>
        <begin position="184"/>
        <end position="207"/>
    </location>
</feature>
<feature type="transmembrane region" description="Helical" evidence="1">
    <location>
        <begin position="214"/>
        <end position="233"/>
    </location>
</feature>